<dbReference type="PANTHER" id="PTHR21371">
    <property type="entry name" value="KETOL-ACID REDUCTOISOMERASE, MITOCHONDRIAL"/>
    <property type="match status" value="1"/>
</dbReference>
<dbReference type="GO" id="GO:0004455">
    <property type="term" value="F:ketol-acid reductoisomerase activity"/>
    <property type="evidence" value="ECO:0007669"/>
    <property type="project" value="InterPro"/>
</dbReference>
<dbReference type="EMBL" id="BARS01035996">
    <property type="protein sequence ID" value="GAG24849.1"/>
    <property type="molecule type" value="Genomic_DNA"/>
</dbReference>
<dbReference type="InterPro" id="IPR000506">
    <property type="entry name" value="KARI_C"/>
</dbReference>
<dbReference type="AlphaFoldDB" id="X0W223"/>
<dbReference type="InterPro" id="IPR013023">
    <property type="entry name" value="KARI"/>
</dbReference>
<evidence type="ECO:0000259" key="6">
    <source>
        <dbReference type="PROSITE" id="PS51851"/>
    </source>
</evidence>
<dbReference type="PROSITE" id="PS51851">
    <property type="entry name" value="KARI_C"/>
    <property type="match status" value="1"/>
</dbReference>
<comment type="pathway">
    <text evidence="2">Amino-acid biosynthesis; L-isoleucine biosynthesis; L-isoleucine from 2-oxobutanoate: step 2/4.</text>
</comment>
<dbReference type="Pfam" id="PF01450">
    <property type="entry name" value="KARI_C"/>
    <property type="match status" value="1"/>
</dbReference>
<evidence type="ECO:0000256" key="1">
    <source>
        <dbReference type="ARBA" id="ARBA00004864"/>
    </source>
</evidence>
<proteinExistence type="inferred from homology"/>
<name>X0W223_9ZZZZ</name>
<dbReference type="UniPathway" id="UPA00049">
    <property type="reaction ID" value="UER00060"/>
</dbReference>
<dbReference type="PANTHER" id="PTHR21371:SF1">
    <property type="entry name" value="KETOL-ACID REDUCTOISOMERASE, MITOCHONDRIAL"/>
    <property type="match status" value="1"/>
</dbReference>
<evidence type="ECO:0000313" key="7">
    <source>
        <dbReference type="EMBL" id="GAG24849.1"/>
    </source>
</evidence>
<accession>X0W223</accession>
<dbReference type="InterPro" id="IPR008927">
    <property type="entry name" value="6-PGluconate_DH-like_C_sf"/>
</dbReference>
<comment type="similarity">
    <text evidence="3">Belongs to the ketol-acid reductoisomerase family.</text>
</comment>
<dbReference type="Gene3D" id="6.10.240.10">
    <property type="match status" value="1"/>
</dbReference>
<keyword evidence="4" id="KW-0028">Amino-acid biosynthesis</keyword>
<evidence type="ECO:0000256" key="5">
    <source>
        <dbReference type="ARBA" id="ARBA00023304"/>
    </source>
</evidence>
<evidence type="ECO:0000256" key="3">
    <source>
        <dbReference type="ARBA" id="ARBA00010318"/>
    </source>
</evidence>
<gene>
    <name evidence="7" type="ORF">S01H1_55381</name>
</gene>
<reference evidence="7" key="1">
    <citation type="journal article" date="2014" name="Front. Microbiol.">
        <title>High frequency of phylogenetically diverse reductive dehalogenase-homologous genes in deep subseafloor sedimentary metagenomes.</title>
        <authorList>
            <person name="Kawai M."/>
            <person name="Futagami T."/>
            <person name="Toyoda A."/>
            <person name="Takaki Y."/>
            <person name="Nishi S."/>
            <person name="Hori S."/>
            <person name="Arai W."/>
            <person name="Tsubouchi T."/>
            <person name="Morono Y."/>
            <person name="Uchiyama I."/>
            <person name="Ito T."/>
            <person name="Fujiyama A."/>
            <person name="Inagaki F."/>
            <person name="Takami H."/>
        </authorList>
    </citation>
    <scope>NUCLEOTIDE SEQUENCE</scope>
    <source>
        <strain evidence="7">Expedition CK06-06</strain>
    </source>
</reference>
<comment type="pathway">
    <text evidence="1">Amino-acid biosynthesis; L-valine biosynthesis; L-valine from pyruvate: step 2/4.</text>
</comment>
<dbReference type="GO" id="GO:0009099">
    <property type="term" value="P:L-valine biosynthetic process"/>
    <property type="evidence" value="ECO:0007669"/>
    <property type="project" value="UniProtKB-UniPathway"/>
</dbReference>
<protein>
    <recommendedName>
        <fullName evidence="6">KARI C-terminal knotted domain-containing protein</fullName>
    </recommendedName>
</protein>
<feature type="non-terminal residue" evidence="7">
    <location>
        <position position="1"/>
    </location>
</feature>
<comment type="caution">
    <text evidence="7">The sequence shown here is derived from an EMBL/GenBank/DDBJ whole genome shotgun (WGS) entry which is preliminary data.</text>
</comment>
<dbReference type="UniPathway" id="UPA00047">
    <property type="reaction ID" value="UER00056"/>
</dbReference>
<dbReference type="GO" id="GO:0009097">
    <property type="term" value="P:isoleucine biosynthetic process"/>
    <property type="evidence" value="ECO:0007669"/>
    <property type="project" value="UniProtKB-UniPathway"/>
</dbReference>
<feature type="domain" description="KARI C-terminal knotted" evidence="6">
    <location>
        <begin position="1"/>
        <end position="108"/>
    </location>
</feature>
<dbReference type="SUPFAM" id="SSF48179">
    <property type="entry name" value="6-phosphogluconate dehydrogenase C-terminal domain-like"/>
    <property type="match status" value="1"/>
</dbReference>
<sequence length="109" mass="12308">PELAYFEVMNELKLIVDLIYKVGISGMYAAVSDTAKFGGMSVGPKIIDDHVEENMRKALKAVQDGSFAKGWVDEFEAGSKEFQRLYEECKNLEIEKVGRKVRRMSGLEK</sequence>
<evidence type="ECO:0000256" key="2">
    <source>
        <dbReference type="ARBA" id="ARBA00004885"/>
    </source>
</evidence>
<keyword evidence="5" id="KW-0100">Branched-chain amino acid biosynthesis</keyword>
<organism evidence="7">
    <name type="scientific">marine sediment metagenome</name>
    <dbReference type="NCBI Taxonomy" id="412755"/>
    <lineage>
        <taxon>unclassified sequences</taxon>
        <taxon>metagenomes</taxon>
        <taxon>ecological metagenomes</taxon>
    </lineage>
</organism>
<evidence type="ECO:0000256" key="4">
    <source>
        <dbReference type="ARBA" id="ARBA00022605"/>
    </source>
</evidence>